<accession>A0ABX1VPE1</accession>
<proteinExistence type="inferred from homology"/>
<evidence type="ECO:0000313" key="3">
    <source>
        <dbReference type="EMBL" id="NNJ28141.1"/>
    </source>
</evidence>
<keyword evidence="3" id="KW-0326">Glycosidase</keyword>
<keyword evidence="4" id="KW-1185">Reference proteome</keyword>
<reference evidence="3 4" key="1">
    <citation type="journal article" date="2020" name="Syst. Appl. Microbiol.">
        <title>Alienimonas chondri sp. nov., a novel planctomycete isolated from the biofilm of the red alga Chondrus crispus.</title>
        <authorList>
            <person name="Vitorino I."/>
            <person name="Albuquerque L."/>
            <person name="Wiegand S."/>
            <person name="Kallscheuer N."/>
            <person name="da Costa M.S."/>
            <person name="Lobo-da-Cunha A."/>
            <person name="Jogler C."/>
            <person name="Lage O.M."/>
        </authorList>
    </citation>
    <scope>NUCLEOTIDE SEQUENCE [LARGE SCALE GENOMIC DNA]</scope>
    <source>
        <strain evidence="3 4">LzC2</strain>
    </source>
</reference>
<dbReference type="Pfam" id="PF03747">
    <property type="entry name" value="ADP_ribosyl_GH"/>
    <property type="match status" value="1"/>
</dbReference>
<name>A0ABX1VPE1_9PLAN</name>
<comment type="similarity">
    <text evidence="1">Belongs to the ADP-ribosylglycohydrolase family.</text>
</comment>
<dbReference type="InterPro" id="IPR050792">
    <property type="entry name" value="ADP-ribosylglycohydrolase"/>
</dbReference>
<comment type="caution">
    <text evidence="3">The sequence shown here is derived from an EMBL/GenBank/DDBJ whole genome shotgun (WGS) entry which is preliminary data.</text>
</comment>
<organism evidence="3 4">
    <name type="scientific">Alienimonas chondri</name>
    <dbReference type="NCBI Taxonomy" id="2681879"/>
    <lineage>
        <taxon>Bacteria</taxon>
        <taxon>Pseudomonadati</taxon>
        <taxon>Planctomycetota</taxon>
        <taxon>Planctomycetia</taxon>
        <taxon>Planctomycetales</taxon>
        <taxon>Planctomycetaceae</taxon>
        <taxon>Alienimonas</taxon>
    </lineage>
</organism>
<keyword evidence="2 3" id="KW-0378">Hydrolase</keyword>
<evidence type="ECO:0000256" key="2">
    <source>
        <dbReference type="ARBA" id="ARBA00022801"/>
    </source>
</evidence>
<protein>
    <submittedName>
        <fullName evidence="3">ADP-ribosyl-[dinitrogen reductase] glycohydrolase</fullName>
        <ecNumber evidence="3">3.2.2.24</ecNumber>
    </submittedName>
</protein>
<dbReference type="PANTHER" id="PTHR16222:SF24">
    <property type="entry name" value="ADP-RIBOSYLHYDROLASE ARH3"/>
    <property type="match status" value="1"/>
</dbReference>
<dbReference type="SUPFAM" id="SSF101478">
    <property type="entry name" value="ADP-ribosylglycohydrolase"/>
    <property type="match status" value="1"/>
</dbReference>
<dbReference type="GO" id="GO:0047407">
    <property type="term" value="F:ADP-ribosyl-[dinitrogen reductase] hydrolase activity"/>
    <property type="evidence" value="ECO:0007669"/>
    <property type="project" value="UniProtKB-EC"/>
</dbReference>
<dbReference type="RefSeq" id="WP_171190040.1">
    <property type="nucleotide sequence ID" value="NZ_WTPX01000317.1"/>
</dbReference>
<dbReference type="Proteomes" id="UP000609651">
    <property type="component" value="Unassembled WGS sequence"/>
</dbReference>
<dbReference type="InterPro" id="IPR005502">
    <property type="entry name" value="Ribosyl_crysJ1"/>
</dbReference>
<sequence>MLDLRDRLTGCLLGGALGDALAGPFENGPLGQKFVQPADLWLSDDTQLTLATCEALIASGGKVEPVTIAAAFARWYGERRVRGVGASTMKALRELELGGHWALVGAAGERSAGNGAAMRAAPLAFLLAPDDPVRGEADRRVLRDVSRITHHHEEAVAGALFLVRAVRHAAAGRPLAELPATLADLSPDCVARDRLRAIRDKPMTMQAFAERFGASGWAADSVPLAILAAAADEEFVETIARVVECGGDTDTVASMCGQILGASSGVAGLPALLLERLEAATEIRAVAAELAAILSG</sequence>
<gene>
    <name evidence="3" type="primary">draG_2</name>
    <name evidence="3" type="ORF">LzC2_42520</name>
</gene>
<dbReference type="PANTHER" id="PTHR16222">
    <property type="entry name" value="ADP-RIBOSYLGLYCOHYDROLASE"/>
    <property type="match status" value="1"/>
</dbReference>
<dbReference type="EMBL" id="WTPX01000317">
    <property type="protein sequence ID" value="NNJ28141.1"/>
    <property type="molecule type" value="Genomic_DNA"/>
</dbReference>
<dbReference type="EC" id="3.2.2.24" evidence="3"/>
<dbReference type="InterPro" id="IPR036705">
    <property type="entry name" value="Ribosyl_crysJ1_sf"/>
</dbReference>
<evidence type="ECO:0000313" key="4">
    <source>
        <dbReference type="Proteomes" id="UP000609651"/>
    </source>
</evidence>
<evidence type="ECO:0000256" key="1">
    <source>
        <dbReference type="ARBA" id="ARBA00010702"/>
    </source>
</evidence>
<dbReference type="Gene3D" id="1.10.4080.10">
    <property type="entry name" value="ADP-ribosylation/Crystallin J1"/>
    <property type="match status" value="1"/>
</dbReference>